<evidence type="ECO:0000313" key="4">
    <source>
        <dbReference type="Proteomes" id="UP001518976"/>
    </source>
</evidence>
<proteinExistence type="predicted"/>
<keyword evidence="4" id="KW-1185">Reference proteome</keyword>
<feature type="region of interest" description="Disordered" evidence="1">
    <location>
        <begin position="389"/>
        <end position="425"/>
    </location>
</feature>
<keyword evidence="2" id="KW-0812">Transmembrane</keyword>
<feature type="transmembrane region" description="Helical" evidence="2">
    <location>
        <begin position="17"/>
        <end position="39"/>
    </location>
</feature>
<feature type="transmembrane region" description="Helical" evidence="2">
    <location>
        <begin position="110"/>
        <end position="130"/>
    </location>
</feature>
<feature type="transmembrane region" description="Helical" evidence="2">
    <location>
        <begin position="82"/>
        <end position="103"/>
    </location>
</feature>
<gene>
    <name evidence="3" type="ORF">JW592_27710</name>
</gene>
<organism evidence="3 4">
    <name type="scientific">Streptomyces spirodelae</name>
    <dbReference type="NCBI Taxonomy" id="2812904"/>
    <lineage>
        <taxon>Bacteria</taxon>
        <taxon>Bacillati</taxon>
        <taxon>Actinomycetota</taxon>
        <taxon>Actinomycetes</taxon>
        <taxon>Kitasatosporales</taxon>
        <taxon>Streptomycetaceae</taxon>
        <taxon>Streptomyces</taxon>
    </lineage>
</organism>
<keyword evidence="2" id="KW-1133">Transmembrane helix</keyword>
<dbReference type="RefSeq" id="WP_209267984.1">
    <property type="nucleotide sequence ID" value="NZ_JAFFZN010000032.1"/>
</dbReference>
<reference evidence="3 4" key="1">
    <citation type="submission" date="2021-02" db="EMBL/GenBank/DDBJ databases">
        <title>Streptomyces spirodelae sp. nov., isolated from duckweed.</title>
        <authorList>
            <person name="Saimee Y."/>
            <person name="Duangmal K."/>
        </authorList>
    </citation>
    <scope>NUCLEOTIDE SEQUENCE [LARGE SCALE GENOMIC DNA]</scope>
    <source>
        <strain evidence="3 4">DW4-2</strain>
    </source>
</reference>
<name>A0ABS3X1F9_9ACTN</name>
<sequence>MTDTDPPAAKKLSTGQIWVLVAAAVPMVAFGVLGGAGTYSNIITVFHRSATALGVVAGGEGATLVLALVMVGLTMLGQSVPAAVRIGLWALPMVASGTGVAVARSATEAVVYAMTPMAMCVSAEGLGLLARRIVIYSTGVDMEARRRNAATVQKLAVQRALAAGHPEERARKKARKKVWRIAKKVGVGDTDLGATLVEVQRTRMTQGADTALESMFAPAVTAPGTPALPPGTCRDGDGTAGVTPAALERGADTATVTAPAHRNAPGTGGGTGAAWGVTQVNRPGGTAAVAPGGTLPVKGHTPGTGSCVTNTDAPEEASHGARAETLAGLAAVAGVPTPVTGVQLSDTQLAVVLRHMRHGEDPPRSYRQAVGCFRDEGFVGSEKRLRKTWGALMSEEEEATADTRDEGQEDEDSEQDDDAQEPHRP</sequence>
<accession>A0ABS3X1F9</accession>
<protein>
    <recommendedName>
        <fullName evidence="5">Conjugal transfer protein</fullName>
    </recommendedName>
</protein>
<comment type="caution">
    <text evidence="3">The sequence shown here is derived from an EMBL/GenBank/DDBJ whole genome shotgun (WGS) entry which is preliminary data.</text>
</comment>
<keyword evidence="2" id="KW-0472">Membrane</keyword>
<dbReference type="Proteomes" id="UP001518976">
    <property type="component" value="Unassembled WGS sequence"/>
</dbReference>
<feature type="compositionally biased region" description="Acidic residues" evidence="1">
    <location>
        <begin position="407"/>
        <end position="419"/>
    </location>
</feature>
<evidence type="ECO:0008006" key="5">
    <source>
        <dbReference type="Google" id="ProtNLM"/>
    </source>
</evidence>
<evidence type="ECO:0000256" key="2">
    <source>
        <dbReference type="SAM" id="Phobius"/>
    </source>
</evidence>
<feature type="transmembrane region" description="Helical" evidence="2">
    <location>
        <begin position="51"/>
        <end position="76"/>
    </location>
</feature>
<evidence type="ECO:0000313" key="3">
    <source>
        <dbReference type="EMBL" id="MBO8189215.1"/>
    </source>
</evidence>
<evidence type="ECO:0000256" key="1">
    <source>
        <dbReference type="SAM" id="MobiDB-lite"/>
    </source>
</evidence>
<dbReference type="EMBL" id="JAFFZN010000032">
    <property type="protein sequence ID" value="MBO8189215.1"/>
    <property type="molecule type" value="Genomic_DNA"/>
</dbReference>